<feature type="region of interest" description="Disordered" evidence="1">
    <location>
        <begin position="139"/>
        <end position="163"/>
    </location>
</feature>
<evidence type="ECO:0000313" key="2">
    <source>
        <dbReference type="EMBL" id="RPA74774.1"/>
    </source>
</evidence>
<dbReference type="AlphaFoldDB" id="A0A3N4HYL9"/>
<dbReference type="Proteomes" id="UP000275078">
    <property type="component" value="Unassembled WGS sequence"/>
</dbReference>
<accession>A0A3N4HYL9</accession>
<evidence type="ECO:0000256" key="1">
    <source>
        <dbReference type="SAM" id="MobiDB-lite"/>
    </source>
</evidence>
<feature type="compositionally biased region" description="Polar residues" evidence="1">
    <location>
        <begin position="144"/>
        <end position="154"/>
    </location>
</feature>
<keyword evidence="3" id="KW-1185">Reference proteome</keyword>
<protein>
    <submittedName>
        <fullName evidence="2">Uncharacterized protein</fullName>
    </submittedName>
</protein>
<evidence type="ECO:0000313" key="3">
    <source>
        <dbReference type="Proteomes" id="UP000275078"/>
    </source>
</evidence>
<name>A0A3N4HYL9_ASCIM</name>
<sequence length="320" mass="36028">MGKRNRKQEQAFHMNEIRRLKKQQKVVHFQTTEPETATFDPLESDHSITSQQEALHLDHEVPSLAVQLPDTLDLDHVLQLDNASASEASDTEYSSDEDSGVDEADLDLFDMDFEDLEIEDLDFKRAVPKPFWEESVSIKGRNAPGTSASSQYRQTQKRAEGQKIRDTEAVKKVTSFFPKLSSSSGCSTASTDSRVPTTFIAFARSSLQREPSPHIVSVPSQIELQLALPEEKNTELDPAQKFHAQAKVIAGLLKSKKLEKTGGEAWKGQNRKRHEVVMRMLLYQATTYGKITRTAALLAVANNYGKGPYLARQIRRWERA</sequence>
<dbReference type="EMBL" id="ML119780">
    <property type="protein sequence ID" value="RPA74774.1"/>
    <property type="molecule type" value="Genomic_DNA"/>
</dbReference>
<organism evidence="2 3">
    <name type="scientific">Ascobolus immersus RN42</name>
    <dbReference type="NCBI Taxonomy" id="1160509"/>
    <lineage>
        <taxon>Eukaryota</taxon>
        <taxon>Fungi</taxon>
        <taxon>Dikarya</taxon>
        <taxon>Ascomycota</taxon>
        <taxon>Pezizomycotina</taxon>
        <taxon>Pezizomycetes</taxon>
        <taxon>Pezizales</taxon>
        <taxon>Ascobolaceae</taxon>
        <taxon>Ascobolus</taxon>
    </lineage>
</organism>
<reference evidence="2 3" key="1">
    <citation type="journal article" date="2018" name="Nat. Ecol. Evol.">
        <title>Pezizomycetes genomes reveal the molecular basis of ectomycorrhizal truffle lifestyle.</title>
        <authorList>
            <person name="Murat C."/>
            <person name="Payen T."/>
            <person name="Noel B."/>
            <person name="Kuo A."/>
            <person name="Morin E."/>
            <person name="Chen J."/>
            <person name="Kohler A."/>
            <person name="Krizsan K."/>
            <person name="Balestrini R."/>
            <person name="Da Silva C."/>
            <person name="Montanini B."/>
            <person name="Hainaut M."/>
            <person name="Levati E."/>
            <person name="Barry K.W."/>
            <person name="Belfiori B."/>
            <person name="Cichocki N."/>
            <person name="Clum A."/>
            <person name="Dockter R.B."/>
            <person name="Fauchery L."/>
            <person name="Guy J."/>
            <person name="Iotti M."/>
            <person name="Le Tacon F."/>
            <person name="Lindquist E.A."/>
            <person name="Lipzen A."/>
            <person name="Malagnac F."/>
            <person name="Mello A."/>
            <person name="Molinier V."/>
            <person name="Miyauchi S."/>
            <person name="Poulain J."/>
            <person name="Riccioni C."/>
            <person name="Rubini A."/>
            <person name="Sitrit Y."/>
            <person name="Splivallo R."/>
            <person name="Traeger S."/>
            <person name="Wang M."/>
            <person name="Zifcakova L."/>
            <person name="Wipf D."/>
            <person name="Zambonelli A."/>
            <person name="Paolocci F."/>
            <person name="Nowrousian M."/>
            <person name="Ottonello S."/>
            <person name="Baldrian P."/>
            <person name="Spatafora J.W."/>
            <person name="Henrissat B."/>
            <person name="Nagy L.G."/>
            <person name="Aury J.M."/>
            <person name="Wincker P."/>
            <person name="Grigoriev I.V."/>
            <person name="Bonfante P."/>
            <person name="Martin F.M."/>
        </authorList>
    </citation>
    <scope>NUCLEOTIDE SEQUENCE [LARGE SCALE GENOMIC DNA]</scope>
    <source>
        <strain evidence="2 3">RN42</strain>
    </source>
</reference>
<proteinExistence type="predicted"/>
<gene>
    <name evidence="2" type="ORF">BJ508DRAFT_332717</name>
</gene>